<dbReference type="Proteomes" id="UP001497535">
    <property type="component" value="Unassembled WGS sequence"/>
</dbReference>
<sequence length="96" mass="10791">MSVKLFDRKRRCLDNHLKQNDQITAVSGFGTIIVVGTYSGMLMIFNTCPEGSSAEWELEANICLSEEKVGSRSTSYTNLLCFCNRAFNYCCWGKST</sequence>
<dbReference type="EMBL" id="CAVMJV010000007">
    <property type="protein sequence ID" value="CAK5034997.1"/>
    <property type="molecule type" value="Genomic_DNA"/>
</dbReference>
<keyword evidence="2" id="KW-1185">Reference proteome</keyword>
<evidence type="ECO:0000313" key="1">
    <source>
        <dbReference type="EMBL" id="CAK5034997.1"/>
    </source>
</evidence>
<gene>
    <name evidence="1" type="ORF">MENTE1834_LOCUS8608</name>
</gene>
<proteinExistence type="predicted"/>
<evidence type="ECO:0000313" key="2">
    <source>
        <dbReference type="Proteomes" id="UP001497535"/>
    </source>
</evidence>
<organism evidence="1 2">
    <name type="scientific">Meloidogyne enterolobii</name>
    <name type="common">Root-knot nematode worm</name>
    <name type="synonym">Meloidogyne mayaguensis</name>
    <dbReference type="NCBI Taxonomy" id="390850"/>
    <lineage>
        <taxon>Eukaryota</taxon>
        <taxon>Metazoa</taxon>
        <taxon>Ecdysozoa</taxon>
        <taxon>Nematoda</taxon>
        <taxon>Chromadorea</taxon>
        <taxon>Rhabditida</taxon>
        <taxon>Tylenchina</taxon>
        <taxon>Tylenchomorpha</taxon>
        <taxon>Tylenchoidea</taxon>
        <taxon>Meloidogynidae</taxon>
        <taxon>Meloidogyninae</taxon>
        <taxon>Meloidogyne</taxon>
    </lineage>
</organism>
<accession>A0ACB0Y8K6</accession>
<protein>
    <submittedName>
        <fullName evidence="1">Uncharacterized protein</fullName>
    </submittedName>
</protein>
<name>A0ACB0Y8K6_MELEN</name>
<comment type="caution">
    <text evidence="1">The sequence shown here is derived from an EMBL/GenBank/DDBJ whole genome shotgun (WGS) entry which is preliminary data.</text>
</comment>
<reference evidence="1" key="1">
    <citation type="submission" date="2023-11" db="EMBL/GenBank/DDBJ databases">
        <authorList>
            <person name="Poullet M."/>
        </authorList>
    </citation>
    <scope>NUCLEOTIDE SEQUENCE</scope>
    <source>
        <strain evidence="1">E1834</strain>
    </source>
</reference>